<protein>
    <submittedName>
        <fullName evidence="2">Uncharacterized protein</fullName>
    </submittedName>
</protein>
<name>A0AA38NZF2_9AGAR</name>
<dbReference type="AlphaFoldDB" id="A0AA38NZF2"/>
<sequence length="302" mass="35174">MLQYSLSVDINRPTPKELSVITQTARENTWGIRYPPKRPPPPPGYIRVRFYSHIYKIRHEMLPDMEDDVQLTGGYLDLRNVSRLWNLEHCVPIDPERWIPVYPANEVWLSPLAMNVLSSGHTKPIMFIEPGPLSPETIQKRELRDAAFQLSTSLSLLIHIVLLFIHNWTRTPISFIGSCVATLRRCFGWLDENIATCNWIGNKLRMGTPVINKIEKCANYANDYGKEKAVAVVRSENGKWVMTNRYWIVLVFCLVLMILGWMTVFSSVWEVLAVALDFAKQVMRWAMYSIYRFVRRVVFRRI</sequence>
<feature type="transmembrane region" description="Helical" evidence="1">
    <location>
        <begin position="246"/>
        <end position="265"/>
    </location>
</feature>
<comment type="caution">
    <text evidence="2">The sequence shown here is derived from an EMBL/GenBank/DDBJ whole genome shotgun (WGS) entry which is preliminary data.</text>
</comment>
<evidence type="ECO:0000313" key="3">
    <source>
        <dbReference type="Proteomes" id="UP001163846"/>
    </source>
</evidence>
<evidence type="ECO:0000313" key="2">
    <source>
        <dbReference type="EMBL" id="KAJ3833263.1"/>
    </source>
</evidence>
<evidence type="ECO:0000256" key="1">
    <source>
        <dbReference type="SAM" id="Phobius"/>
    </source>
</evidence>
<proteinExistence type="predicted"/>
<dbReference type="Proteomes" id="UP001163846">
    <property type="component" value="Unassembled WGS sequence"/>
</dbReference>
<keyword evidence="3" id="KW-1185">Reference proteome</keyword>
<keyword evidence="1" id="KW-0472">Membrane</keyword>
<accession>A0AA38NZF2</accession>
<organism evidence="2 3">
    <name type="scientific">Lentinula raphanica</name>
    <dbReference type="NCBI Taxonomy" id="153919"/>
    <lineage>
        <taxon>Eukaryota</taxon>
        <taxon>Fungi</taxon>
        <taxon>Dikarya</taxon>
        <taxon>Basidiomycota</taxon>
        <taxon>Agaricomycotina</taxon>
        <taxon>Agaricomycetes</taxon>
        <taxon>Agaricomycetidae</taxon>
        <taxon>Agaricales</taxon>
        <taxon>Marasmiineae</taxon>
        <taxon>Omphalotaceae</taxon>
        <taxon>Lentinula</taxon>
    </lineage>
</organism>
<keyword evidence="1" id="KW-1133">Transmembrane helix</keyword>
<gene>
    <name evidence="2" type="ORF">F5878DRAFT_416937</name>
</gene>
<dbReference type="EMBL" id="MU806735">
    <property type="protein sequence ID" value="KAJ3833263.1"/>
    <property type="molecule type" value="Genomic_DNA"/>
</dbReference>
<reference evidence="2" key="1">
    <citation type="submission" date="2022-08" db="EMBL/GenBank/DDBJ databases">
        <authorList>
            <consortium name="DOE Joint Genome Institute"/>
            <person name="Min B."/>
            <person name="Riley R."/>
            <person name="Sierra-Patev S."/>
            <person name="Naranjo-Ortiz M."/>
            <person name="Looney B."/>
            <person name="Konkel Z."/>
            <person name="Slot J.C."/>
            <person name="Sakamoto Y."/>
            <person name="Steenwyk J.L."/>
            <person name="Rokas A."/>
            <person name="Carro J."/>
            <person name="Camarero S."/>
            <person name="Ferreira P."/>
            <person name="Molpeceres G."/>
            <person name="Ruiz-Duenas F.J."/>
            <person name="Serrano A."/>
            <person name="Henrissat B."/>
            <person name="Drula E."/>
            <person name="Hughes K.W."/>
            <person name="Mata J.L."/>
            <person name="Ishikawa N.K."/>
            <person name="Vargas-Isla R."/>
            <person name="Ushijima S."/>
            <person name="Smith C.A."/>
            <person name="Ahrendt S."/>
            <person name="Andreopoulos W."/>
            <person name="He G."/>
            <person name="Labutti K."/>
            <person name="Lipzen A."/>
            <person name="Ng V."/>
            <person name="Sandor L."/>
            <person name="Barry K."/>
            <person name="Martinez A.T."/>
            <person name="Xiao Y."/>
            <person name="Gibbons J.G."/>
            <person name="Terashima K."/>
            <person name="Hibbett D.S."/>
            <person name="Grigoriev I.V."/>
        </authorList>
    </citation>
    <scope>NUCLEOTIDE SEQUENCE</scope>
    <source>
        <strain evidence="2">TFB9207</strain>
    </source>
</reference>
<feature type="transmembrane region" description="Helical" evidence="1">
    <location>
        <begin position="146"/>
        <end position="165"/>
    </location>
</feature>
<keyword evidence="1" id="KW-0812">Transmembrane</keyword>